<name>A0A9P7E845_9AGAM</name>
<dbReference type="OrthoDB" id="2423701at2759"/>
<keyword evidence="4" id="KW-1185">Reference proteome</keyword>
<evidence type="ECO:0000313" key="4">
    <source>
        <dbReference type="Proteomes" id="UP000807769"/>
    </source>
</evidence>
<dbReference type="PANTHER" id="PTHR45831">
    <property type="entry name" value="LD24721P"/>
    <property type="match status" value="1"/>
</dbReference>
<keyword evidence="1" id="KW-0677">Repeat</keyword>
<dbReference type="GO" id="GO:0060090">
    <property type="term" value="F:molecular adaptor activity"/>
    <property type="evidence" value="ECO:0007669"/>
    <property type="project" value="TreeGrafter"/>
</dbReference>
<protein>
    <recommendedName>
        <fullName evidence="5">TPR-like protein</fullName>
    </recommendedName>
</protein>
<proteinExistence type="predicted"/>
<dbReference type="EMBL" id="JABBWG010000023">
    <property type="protein sequence ID" value="KAG1813526.1"/>
    <property type="molecule type" value="Genomic_DNA"/>
</dbReference>
<dbReference type="GO" id="GO:0006620">
    <property type="term" value="P:post-translational protein targeting to endoplasmic reticulum membrane"/>
    <property type="evidence" value="ECO:0007669"/>
    <property type="project" value="TreeGrafter"/>
</dbReference>
<dbReference type="InterPro" id="IPR047150">
    <property type="entry name" value="SGT"/>
</dbReference>
<dbReference type="GeneID" id="64625211"/>
<evidence type="ECO:0008006" key="5">
    <source>
        <dbReference type="Google" id="ProtNLM"/>
    </source>
</evidence>
<dbReference type="Gene3D" id="1.25.40.10">
    <property type="entry name" value="Tetratricopeptide repeat domain"/>
    <property type="match status" value="1"/>
</dbReference>
<evidence type="ECO:0000256" key="2">
    <source>
        <dbReference type="ARBA" id="ARBA00022803"/>
    </source>
</evidence>
<dbReference type="AlphaFoldDB" id="A0A9P7E845"/>
<dbReference type="GO" id="GO:0016020">
    <property type="term" value="C:membrane"/>
    <property type="evidence" value="ECO:0007669"/>
    <property type="project" value="TreeGrafter"/>
</dbReference>
<dbReference type="SMART" id="SM00028">
    <property type="entry name" value="TPR"/>
    <property type="match status" value="3"/>
</dbReference>
<dbReference type="Proteomes" id="UP000807769">
    <property type="component" value="Unassembled WGS sequence"/>
</dbReference>
<evidence type="ECO:0000313" key="3">
    <source>
        <dbReference type="EMBL" id="KAG1813526.1"/>
    </source>
</evidence>
<reference evidence="3" key="1">
    <citation type="journal article" date="2020" name="New Phytol.">
        <title>Comparative genomics reveals dynamic genome evolution in host specialist ectomycorrhizal fungi.</title>
        <authorList>
            <person name="Lofgren L.A."/>
            <person name="Nguyen N.H."/>
            <person name="Vilgalys R."/>
            <person name="Ruytinx J."/>
            <person name="Liao H.L."/>
            <person name="Branco S."/>
            <person name="Kuo A."/>
            <person name="LaButti K."/>
            <person name="Lipzen A."/>
            <person name="Andreopoulos W."/>
            <person name="Pangilinan J."/>
            <person name="Riley R."/>
            <person name="Hundley H."/>
            <person name="Na H."/>
            <person name="Barry K."/>
            <person name="Grigoriev I.V."/>
            <person name="Stajich J.E."/>
            <person name="Kennedy P.G."/>
        </authorList>
    </citation>
    <scope>NUCLEOTIDE SEQUENCE</scope>
    <source>
        <strain evidence="3">MN1</strain>
    </source>
</reference>
<dbReference type="SUPFAM" id="SSF48452">
    <property type="entry name" value="TPR-like"/>
    <property type="match status" value="1"/>
</dbReference>
<dbReference type="InterPro" id="IPR019734">
    <property type="entry name" value="TPR_rpt"/>
</dbReference>
<keyword evidence="2" id="KW-0802">TPR repeat</keyword>
<organism evidence="3 4">
    <name type="scientific">Suillus subaureus</name>
    <dbReference type="NCBI Taxonomy" id="48587"/>
    <lineage>
        <taxon>Eukaryota</taxon>
        <taxon>Fungi</taxon>
        <taxon>Dikarya</taxon>
        <taxon>Basidiomycota</taxon>
        <taxon>Agaricomycotina</taxon>
        <taxon>Agaricomycetes</taxon>
        <taxon>Agaricomycetidae</taxon>
        <taxon>Boletales</taxon>
        <taxon>Suillineae</taxon>
        <taxon>Suillaceae</taxon>
        <taxon>Suillus</taxon>
    </lineage>
</organism>
<dbReference type="InterPro" id="IPR011990">
    <property type="entry name" value="TPR-like_helical_dom_sf"/>
</dbReference>
<sequence length="537" mass="59862">MSEPTATQLKDEGNELFRKQDYVGALAKYTEAIALDDKSAVLYANRAACNHGLNRNLDAVDDAKMATVIDPGYAKGWSRLAASRDALADWERSAEAWQKALDALPKTNLSPAEQRQKDQYSAGLDAAQARGKVPRDPHFIRFKAGDGNLPWQIATGMLPELRQAGPEKYSSSAWVISHAYEDFTKGVGFMNELKSVPHSQAPGGIAYGGSLMALTYLTNGLTRDERAFCFNQPDWITKNHTDQGSVTFEATARRAWHSDGPETIKELAQKRLKEKGWNDVRPALSVTVRAWIMRSMLESHLKEGPAVGLQFLTRAVDLLEWGRNVWKNVANEDRGKIFQDTFLRSVRSMHLKMFMDAYVTDPGLNSKFPLEHLKEEAEDLLKEIDIASKSPSKEEVDPGFVSSFCIYPAGIAHSMIGFYHAQTARYSDDLFACIGFANGAKDYMQAAKTYSEDDEYRAFYLCCAMDCMRNAGVSIRDFNKVAIELRGAVPKMMKIWAVSALQQGGRDDKIQANLRIADDLMKLVAEGKLTMEDPVPL</sequence>
<dbReference type="PANTHER" id="PTHR45831:SF2">
    <property type="entry name" value="LD24721P"/>
    <property type="match status" value="1"/>
</dbReference>
<dbReference type="RefSeq" id="XP_041191287.1">
    <property type="nucleotide sequence ID" value="XM_041331194.1"/>
</dbReference>
<accession>A0A9P7E845</accession>
<comment type="caution">
    <text evidence="3">The sequence shown here is derived from an EMBL/GenBank/DDBJ whole genome shotgun (WGS) entry which is preliminary data.</text>
</comment>
<gene>
    <name evidence="3" type="ORF">BJ212DRAFT_1275072</name>
</gene>
<dbReference type="GO" id="GO:0072380">
    <property type="term" value="C:TRC complex"/>
    <property type="evidence" value="ECO:0007669"/>
    <property type="project" value="TreeGrafter"/>
</dbReference>
<evidence type="ECO:0000256" key="1">
    <source>
        <dbReference type="ARBA" id="ARBA00022737"/>
    </source>
</evidence>